<keyword evidence="2" id="KW-1185">Reference proteome</keyword>
<protein>
    <submittedName>
        <fullName evidence="1">Uncharacterized protein</fullName>
    </submittedName>
</protein>
<dbReference type="OrthoDB" id="4675404at2759"/>
<dbReference type="Proteomes" id="UP000054516">
    <property type="component" value="Unassembled WGS sequence"/>
</dbReference>
<dbReference type="AlphaFoldDB" id="A0A1W2TAQ2"/>
<reference evidence="1" key="1">
    <citation type="submission" date="2016-03" db="EMBL/GenBank/DDBJ databases">
        <title>Draft genome sequence of Rosellinia necatrix.</title>
        <authorList>
            <person name="Kanematsu S."/>
        </authorList>
    </citation>
    <scope>NUCLEOTIDE SEQUENCE [LARGE SCALE GENOMIC DNA]</scope>
    <source>
        <strain evidence="1">W97</strain>
    </source>
</reference>
<proteinExistence type="predicted"/>
<accession>A0A1W2TAQ2</accession>
<organism evidence="1">
    <name type="scientific">Rosellinia necatrix</name>
    <name type="common">White root-rot fungus</name>
    <dbReference type="NCBI Taxonomy" id="77044"/>
    <lineage>
        <taxon>Eukaryota</taxon>
        <taxon>Fungi</taxon>
        <taxon>Dikarya</taxon>
        <taxon>Ascomycota</taxon>
        <taxon>Pezizomycotina</taxon>
        <taxon>Sordariomycetes</taxon>
        <taxon>Xylariomycetidae</taxon>
        <taxon>Xylariales</taxon>
        <taxon>Xylariaceae</taxon>
        <taxon>Rosellinia</taxon>
    </lineage>
</organism>
<evidence type="ECO:0000313" key="1">
    <source>
        <dbReference type="EMBL" id="GAP82576.2"/>
    </source>
</evidence>
<evidence type="ECO:0000313" key="2">
    <source>
        <dbReference type="Proteomes" id="UP000054516"/>
    </source>
</evidence>
<name>A0A1W2TAQ2_ROSNE</name>
<sequence length="135" mass="15189">MPHATKDYFLLAERVHGSRIDDLLGRAVYITGDSLKRPTESMIRPPLPTGGPDLKVIEPNLYPEHMEARSAQILLENAVDDSARASITRALSVFYSNKTSEQTKVSAAKFRRITMEEHDLKIRNLLADEKARSAR</sequence>
<dbReference type="EMBL" id="DF977478">
    <property type="protein sequence ID" value="GAP82576.2"/>
    <property type="molecule type" value="Genomic_DNA"/>
</dbReference>
<gene>
    <name evidence="1" type="ORF">SAMD00023353_3300030</name>
</gene>